<evidence type="ECO:0000313" key="2">
    <source>
        <dbReference type="Proteomes" id="UP000672011"/>
    </source>
</evidence>
<reference evidence="1 2" key="1">
    <citation type="journal article" date="2021" name="Int. J. Syst. Evol. Microbiol.">
        <title>Faecalibacter bovis sp. nov., isolated from cow faeces.</title>
        <authorList>
            <person name="Li F."/>
            <person name="Zhao W."/>
            <person name="Hong Q."/>
            <person name="Shao Q."/>
            <person name="Song J."/>
            <person name="Yang S."/>
        </authorList>
    </citation>
    <scope>NUCLEOTIDE SEQUENCE [LARGE SCALE GENOMIC DNA]</scope>
    <source>
        <strain evidence="1 2">ZY171143</strain>
    </source>
</reference>
<gene>
    <name evidence="1" type="ORF">J9309_12180</name>
</gene>
<name>A0ABX7XCB7_9FLAO</name>
<accession>A0ABX7XCB7</accession>
<organism evidence="1 2">
    <name type="scientific">Faecalibacter bovis</name>
    <dbReference type="NCBI Taxonomy" id="2898187"/>
    <lineage>
        <taxon>Bacteria</taxon>
        <taxon>Pseudomonadati</taxon>
        <taxon>Bacteroidota</taxon>
        <taxon>Flavobacteriia</taxon>
        <taxon>Flavobacteriales</taxon>
        <taxon>Weeksellaceae</taxon>
        <taxon>Faecalibacter</taxon>
    </lineage>
</organism>
<dbReference type="EMBL" id="CP072842">
    <property type="protein sequence ID" value="QTV05512.1"/>
    <property type="molecule type" value="Genomic_DNA"/>
</dbReference>
<proteinExistence type="predicted"/>
<dbReference type="RefSeq" id="WP_230476155.1">
    <property type="nucleotide sequence ID" value="NZ_CP072842.1"/>
</dbReference>
<evidence type="ECO:0000313" key="1">
    <source>
        <dbReference type="EMBL" id="QTV05512.1"/>
    </source>
</evidence>
<reference evidence="2" key="2">
    <citation type="submission" date="2021-04" db="EMBL/GenBank/DDBJ databases">
        <title>Taxonomy of Flavobacteriaceae bacterium ZY171143.</title>
        <authorList>
            <person name="Li F."/>
        </authorList>
    </citation>
    <scope>NUCLEOTIDE SEQUENCE [LARGE SCALE GENOMIC DNA]</scope>
    <source>
        <strain evidence="2">ZY171143</strain>
    </source>
</reference>
<dbReference type="Proteomes" id="UP000672011">
    <property type="component" value="Chromosome"/>
</dbReference>
<keyword evidence="2" id="KW-1185">Reference proteome</keyword>
<protein>
    <submittedName>
        <fullName evidence="1">Uncharacterized protein</fullName>
    </submittedName>
</protein>
<sequence>MENLNLSDTILNVIRKLDYISLDSDNEEQKNIIAECRNQLFKFFPQSQMSYKYKGKIEDIIIEMNEKYSNRIIDHHEKFGITMDVFCPKESELFFGDIHLLNDCIKLHFPECSFKLSVFNSEAIDTDELLLLVNFVDKIDDEDEY</sequence>